<proteinExistence type="predicted"/>
<dbReference type="EMBL" id="CP159837">
    <property type="protein sequence ID" value="XCM36195.1"/>
    <property type="molecule type" value="Genomic_DNA"/>
</dbReference>
<dbReference type="AlphaFoldDB" id="A0AAU8JCC8"/>
<reference evidence="1" key="1">
    <citation type="submission" date="2024-07" db="EMBL/GenBank/DDBJ databases">
        <authorList>
            <person name="Kim Y.J."/>
            <person name="Jeong J.Y."/>
        </authorList>
    </citation>
    <scope>NUCLEOTIDE SEQUENCE</scope>
    <source>
        <strain evidence="1">GIHE-MW2</strain>
    </source>
</reference>
<dbReference type="InterPro" id="IPR005368">
    <property type="entry name" value="UPF0175"/>
</dbReference>
<organism evidence="1">
    <name type="scientific">Planktothricoides raciborskii GIHE-MW2</name>
    <dbReference type="NCBI Taxonomy" id="2792601"/>
    <lineage>
        <taxon>Bacteria</taxon>
        <taxon>Bacillati</taxon>
        <taxon>Cyanobacteriota</taxon>
        <taxon>Cyanophyceae</taxon>
        <taxon>Oscillatoriophycideae</taxon>
        <taxon>Oscillatoriales</taxon>
        <taxon>Oscillatoriaceae</taxon>
        <taxon>Planktothricoides</taxon>
    </lineage>
</organism>
<sequence>MQAINIQIPIELIEQGETAVLEQIAMQLYENNIFTFGQARRLLNYSVWEFQKLLGENHIDRQYDKNDLAEDIEEIKSGLWDSENHL</sequence>
<accession>A0AAU8JCC8</accession>
<evidence type="ECO:0000313" key="1">
    <source>
        <dbReference type="EMBL" id="XCM36195.1"/>
    </source>
</evidence>
<protein>
    <submittedName>
        <fullName evidence="1">UPF0175 family protein</fullName>
    </submittedName>
</protein>
<gene>
    <name evidence="1" type="ORF">ABWT76_004934</name>
</gene>
<dbReference type="RefSeq" id="WP_054464053.1">
    <property type="nucleotide sequence ID" value="NZ_CP159837.1"/>
</dbReference>
<name>A0AAU8JCC8_9CYAN</name>
<dbReference type="Pfam" id="PF03683">
    <property type="entry name" value="UPF0175"/>
    <property type="match status" value="1"/>
</dbReference>